<evidence type="ECO:0000313" key="1">
    <source>
        <dbReference type="EMBL" id="PXV64437.1"/>
    </source>
</evidence>
<comment type="caution">
    <text evidence="1">The sequence shown here is derived from an EMBL/GenBank/DDBJ whole genome shotgun (WGS) entry which is preliminary data.</text>
</comment>
<dbReference type="EMBL" id="QICL01000010">
    <property type="protein sequence ID" value="PXV64437.1"/>
    <property type="molecule type" value="Genomic_DNA"/>
</dbReference>
<reference evidence="1 2" key="1">
    <citation type="submission" date="2018-03" db="EMBL/GenBank/DDBJ databases">
        <title>Genomic Encyclopedia of Archaeal and Bacterial Type Strains, Phase II (KMG-II): from individual species to whole genera.</title>
        <authorList>
            <person name="Goeker M."/>
        </authorList>
    </citation>
    <scope>NUCLEOTIDE SEQUENCE [LARGE SCALE GENOMIC DNA]</scope>
    <source>
        <strain evidence="1 2">DSM 100214</strain>
    </source>
</reference>
<dbReference type="AlphaFoldDB" id="A0A2V3PNR5"/>
<protein>
    <submittedName>
        <fullName evidence="1">Uncharacterized protein</fullName>
    </submittedName>
</protein>
<proteinExistence type="predicted"/>
<dbReference type="RefSeq" id="WP_110310554.1">
    <property type="nucleotide sequence ID" value="NZ_QICL01000010.1"/>
</dbReference>
<dbReference type="OrthoDB" id="997493at2"/>
<accession>A0A2V3PNR5</accession>
<sequence length="85" mass="9636">MKTNDTRKIKEGDILFSVDPQRLVIATTNVTQVKNGYGKVSVHHTSYLEEEESIPIESFPVECHGLLLFKTQDEAEEFIKTQIGI</sequence>
<keyword evidence="2" id="KW-1185">Reference proteome</keyword>
<gene>
    <name evidence="1" type="ORF">CLV62_11081</name>
</gene>
<evidence type="ECO:0000313" key="2">
    <source>
        <dbReference type="Proteomes" id="UP000247973"/>
    </source>
</evidence>
<organism evidence="1 2">
    <name type="scientific">Dysgonomonas alginatilytica</name>
    <dbReference type="NCBI Taxonomy" id="1605892"/>
    <lineage>
        <taxon>Bacteria</taxon>
        <taxon>Pseudomonadati</taxon>
        <taxon>Bacteroidota</taxon>
        <taxon>Bacteroidia</taxon>
        <taxon>Bacteroidales</taxon>
        <taxon>Dysgonomonadaceae</taxon>
        <taxon>Dysgonomonas</taxon>
    </lineage>
</organism>
<name>A0A2V3PNR5_9BACT</name>
<dbReference type="Proteomes" id="UP000247973">
    <property type="component" value="Unassembled WGS sequence"/>
</dbReference>